<keyword evidence="6" id="KW-0812">Transmembrane</keyword>
<keyword evidence="18" id="KW-1185">Reference proteome</keyword>
<dbReference type="AlphaFoldDB" id="A0A6A7C5Z1"/>
<dbReference type="Proteomes" id="UP000799421">
    <property type="component" value="Unassembled WGS sequence"/>
</dbReference>
<evidence type="ECO:0000256" key="12">
    <source>
        <dbReference type="ARBA" id="ARBA00023136"/>
    </source>
</evidence>
<dbReference type="PROSITE" id="PS00063">
    <property type="entry name" value="ALDOKETO_REDUCTASE_3"/>
    <property type="match status" value="1"/>
</dbReference>
<feature type="domain" description="NADP-dependent oxidoreductase" evidence="16">
    <location>
        <begin position="146"/>
        <end position="429"/>
    </location>
</feature>
<evidence type="ECO:0000256" key="1">
    <source>
        <dbReference type="ARBA" id="ARBA00004722"/>
    </source>
</evidence>
<comment type="subcellular location">
    <subcellularLocation>
        <location evidence="14">Endomembrane system</location>
        <topology evidence="14">Single-pass membrane protein</topology>
    </subcellularLocation>
</comment>
<dbReference type="FunFam" id="3.20.20.100:FF:000007">
    <property type="entry name" value="NAD(P)H-dependent D-xylose reductase xyl1"/>
    <property type="match status" value="1"/>
</dbReference>
<evidence type="ECO:0000256" key="15">
    <source>
        <dbReference type="SAM" id="MobiDB-lite"/>
    </source>
</evidence>
<evidence type="ECO:0000256" key="3">
    <source>
        <dbReference type="ARBA" id="ARBA00007905"/>
    </source>
</evidence>
<dbReference type="SUPFAM" id="SSF51430">
    <property type="entry name" value="NAD(P)-linked oxidoreductase"/>
    <property type="match status" value="1"/>
</dbReference>
<dbReference type="InterPro" id="IPR044487">
    <property type="entry name" value="AKR2D"/>
</dbReference>
<dbReference type="GO" id="GO:0042843">
    <property type="term" value="P:D-xylose catabolic process"/>
    <property type="evidence" value="ECO:0007669"/>
    <property type="project" value="UniProtKB-UniPathway"/>
</dbReference>
<name>A0A6A7C5Z1_9PEZI</name>
<dbReference type="Pfam" id="PF03911">
    <property type="entry name" value="Sec61_beta"/>
    <property type="match status" value="1"/>
</dbReference>
<keyword evidence="9" id="KW-0560">Oxidoreductase</keyword>
<sequence>MASPRPSSPANAQSSTATTTGARPSSPKPPGGPATAIRRKAAADRDAKVANARPASTRAAGAGGSSSTMLRLYTDESPGLKVDPFVVMMLSIGFIISVVALHTVMAKITKSVIEGSNVLSSENLHHSTMTAPTVKLNNGIQMPVVGFGLWKVNNDTCADQVYNAIKTGYRLLDGACDYGNEKEAGQGVKRAIDDGIVKREDLFIVSKLWNTFHDKDRVKPACQRQLKDWGIDHFDLFIIHFPIALKYVDFSEKYPPGFFNKDGKVELSKASLEETYHAMEELQKEGLIKSIGISNYNAALILDLERYAKVMPQTLQIEHHPYLVQKDLLDLCKSRDIAVTAYSSFGPQSFLEMNMKSAHDTPTLFEHDVIKSVAGKHDKTPAQVLLRWATQRGVAVIPKSNNASRLKQNLEVCNFDLSDEELKKITALDKGLRFNNPLNWTRTCIMKVAKYKPHPVTSDKGIASRSHFRAILDRKQQALLQPYRFSHLWLRLNRGLAKMLCVLHRK</sequence>
<comment type="similarity">
    <text evidence="2">Belongs to the SEC61-beta family.</text>
</comment>
<dbReference type="OrthoDB" id="416253at2759"/>
<evidence type="ECO:0000256" key="4">
    <source>
        <dbReference type="ARBA" id="ARBA00022448"/>
    </source>
</evidence>
<evidence type="ECO:0000256" key="13">
    <source>
        <dbReference type="ARBA" id="ARBA00023277"/>
    </source>
</evidence>
<dbReference type="GO" id="GO:0015031">
    <property type="term" value="P:protein transport"/>
    <property type="evidence" value="ECO:0007669"/>
    <property type="project" value="UniProtKB-KW"/>
</dbReference>
<dbReference type="Gene3D" id="3.20.20.100">
    <property type="entry name" value="NADP-dependent oxidoreductase domain"/>
    <property type="match status" value="1"/>
</dbReference>
<gene>
    <name evidence="17" type="ORF">K470DRAFT_262918</name>
</gene>
<accession>A0A6A7C5Z1</accession>
<dbReference type="UniPathway" id="UPA00810"/>
<dbReference type="CDD" id="cd19115">
    <property type="entry name" value="AKR_AKR2D1"/>
    <property type="match status" value="1"/>
</dbReference>
<evidence type="ECO:0000256" key="14">
    <source>
        <dbReference type="ARBA" id="ARBA00037847"/>
    </source>
</evidence>
<evidence type="ECO:0000256" key="9">
    <source>
        <dbReference type="ARBA" id="ARBA00023002"/>
    </source>
</evidence>
<evidence type="ECO:0000256" key="7">
    <source>
        <dbReference type="ARBA" id="ARBA00022927"/>
    </source>
</evidence>
<dbReference type="GO" id="GO:0012505">
    <property type="term" value="C:endomembrane system"/>
    <property type="evidence" value="ECO:0007669"/>
    <property type="project" value="UniProtKB-SubCell"/>
</dbReference>
<keyword evidence="4" id="KW-0813">Transport</keyword>
<feature type="region of interest" description="Disordered" evidence="15">
    <location>
        <begin position="1"/>
        <end position="66"/>
    </location>
</feature>
<evidence type="ECO:0000256" key="6">
    <source>
        <dbReference type="ARBA" id="ARBA00022692"/>
    </source>
</evidence>
<keyword evidence="10" id="KW-0811">Translocation</keyword>
<keyword evidence="5" id="KW-0859">Xylose metabolism</keyword>
<comment type="pathway">
    <text evidence="1">Carbohydrate metabolism; D-xylose degradation.</text>
</comment>
<evidence type="ECO:0000313" key="17">
    <source>
        <dbReference type="EMBL" id="KAF2862395.1"/>
    </source>
</evidence>
<dbReference type="Pfam" id="PF00248">
    <property type="entry name" value="Aldo_ket_red"/>
    <property type="match status" value="1"/>
</dbReference>
<dbReference type="PROSITE" id="PS00798">
    <property type="entry name" value="ALDOKETO_REDUCTASE_1"/>
    <property type="match status" value="1"/>
</dbReference>
<keyword evidence="11" id="KW-0520">NAD</keyword>
<evidence type="ECO:0000256" key="5">
    <source>
        <dbReference type="ARBA" id="ARBA00022629"/>
    </source>
</evidence>
<dbReference type="EMBL" id="MU005966">
    <property type="protein sequence ID" value="KAF2862395.1"/>
    <property type="molecule type" value="Genomic_DNA"/>
</dbReference>
<keyword evidence="8" id="KW-1133">Transmembrane helix</keyword>
<feature type="compositionally biased region" description="Polar residues" evidence="15">
    <location>
        <begin position="8"/>
        <end position="23"/>
    </location>
</feature>
<dbReference type="InterPro" id="IPR023210">
    <property type="entry name" value="NADP_OxRdtase_dom"/>
</dbReference>
<evidence type="ECO:0000256" key="11">
    <source>
        <dbReference type="ARBA" id="ARBA00023027"/>
    </source>
</evidence>
<dbReference type="GO" id="GO:0032866">
    <property type="term" value="F:D-xylose reductase (NADPH) activity"/>
    <property type="evidence" value="ECO:0007669"/>
    <property type="project" value="InterPro"/>
</dbReference>
<evidence type="ECO:0000313" key="18">
    <source>
        <dbReference type="Proteomes" id="UP000799421"/>
    </source>
</evidence>
<protein>
    <recommendedName>
        <fullName evidence="16">NADP-dependent oxidoreductase domain-containing protein</fullName>
    </recommendedName>
</protein>
<dbReference type="InterPro" id="IPR036812">
    <property type="entry name" value="NAD(P)_OxRdtase_dom_sf"/>
</dbReference>
<evidence type="ECO:0000256" key="8">
    <source>
        <dbReference type="ARBA" id="ARBA00022989"/>
    </source>
</evidence>
<evidence type="ECO:0000259" key="16">
    <source>
        <dbReference type="Pfam" id="PF00248"/>
    </source>
</evidence>
<evidence type="ECO:0000256" key="2">
    <source>
        <dbReference type="ARBA" id="ARBA00006103"/>
    </source>
</evidence>
<dbReference type="PROSITE" id="PS00062">
    <property type="entry name" value="ALDOKETO_REDUCTASE_2"/>
    <property type="match status" value="1"/>
</dbReference>
<keyword evidence="12" id="KW-0472">Membrane</keyword>
<proteinExistence type="inferred from homology"/>
<dbReference type="PRINTS" id="PR00069">
    <property type="entry name" value="ALDKETRDTASE"/>
</dbReference>
<dbReference type="PANTHER" id="PTHR11732">
    <property type="entry name" value="ALDO/KETO REDUCTASE"/>
    <property type="match status" value="1"/>
</dbReference>
<dbReference type="InterPro" id="IPR020471">
    <property type="entry name" value="AKR"/>
</dbReference>
<dbReference type="InterPro" id="IPR018170">
    <property type="entry name" value="Aldo/ket_reductase_CS"/>
</dbReference>
<organism evidence="17 18">
    <name type="scientific">Piedraia hortae CBS 480.64</name>
    <dbReference type="NCBI Taxonomy" id="1314780"/>
    <lineage>
        <taxon>Eukaryota</taxon>
        <taxon>Fungi</taxon>
        <taxon>Dikarya</taxon>
        <taxon>Ascomycota</taxon>
        <taxon>Pezizomycotina</taxon>
        <taxon>Dothideomycetes</taxon>
        <taxon>Dothideomycetidae</taxon>
        <taxon>Capnodiales</taxon>
        <taxon>Piedraiaceae</taxon>
        <taxon>Piedraia</taxon>
    </lineage>
</organism>
<keyword evidence="13" id="KW-0119">Carbohydrate metabolism</keyword>
<keyword evidence="7" id="KW-0653">Protein transport</keyword>
<comment type="similarity">
    <text evidence="3">Belongs to the aldo/keto reductase family.</text>
</comment>
<dbReference type="InterPro" id="IPR016482">
    <property type="entry name" value="SecG/Sec61-beta/Sbh"/>
</dbReference>
<reference evidence="17" key="1">
    <citation type="journal article" date="2020" name="Stud. Mycol.">
        <title>101 Dothideomycetes genomes: a test case for predicting lifestyles and emergence of pathogens.</title>
        <authorList>
            <person name="Haridas S."/>
            <person name="Albert R."/>
            <person name="Binder M."/>
            <person name="Bloem J."/>
            <person name="Labutti K."/>
            <person name="Salamov A."/>
            <person name="Andreopoulos B."/>
            <person name="Baker S."/>
            <person name="Barry K."/>
            <person name="Bills G."/>
            <person name="Bluhm B."/>
            <person name="Cannon C."/>
            <person name="Castanera R."/>
            <person name="Culley D."/>
            <person name="Daum C."/>
            <person name="Ezra D."/>
            <person name="Gonzalez J."/>
            <person name="Henrissat B."/>
            <person name="Kuo A."/>
            <person name="Liang C."/>
            <person name="Lipzen A."/>
            <person name="Lutzoni F."/>
            <person name="Magnuson J."/>
            <person name="Mondo S."/>
            <person name="Nolan M."/>
            <person name="Ohm R."/>
            <person name="Pangilinan J."/>
            <person name="Park H.-J."/>
            <person name="Ramirez L."/>
            <person name="Alfaro M."/>
            <person name="Sun H."/>
            <person name="Tritt A."/>
            <person name="Yoshinaga Y."/>
            <person name="Zwiers L.-H."/>
            <person name="Turgeon B."/>
            <person name="Goodwin S."/>
            <person name="Spatafora J."/>
            <person name="Crous P."/>
            <person name="Grigoriev I."/>
        </authorList>
    </citation>
    <scope>NUCLEOTIDE SEQUENCE</scope>
    <source>
        <strain evidence="17">CBS 480.64</strain>
    </source>
</reference>
<evidence type="ECO:0000256" key="10">
    <source>
        <dbReference type="ARBA" id="ARBA00023010"/>
    </source>
</evidence>